<evidence type="ECO:0000256" key="1">
    <source>
        <dbReference type="ARBA" id="ARBA00022729"/>
    </source>
</evidence>
<dbReference type="InterPro" id="IPR027385">
    <property type="entry name" value="Beta-barrel_OMP"/>
</dbReference>
<feature type="domain" description="Outer membrane protein beta-barrel" evidence="4">
    <location>
        <begin position="6"/>
        <end position="166"/>
    </location>
</feature>
<evidence type="ECO:0000313" key="6">
    <source>
        <dbReference type="Proteomes" id="UP000502502"/>
    </source>
</evidence>
<accession>A0A6G7ZKW5</accession>
<feature type="chain" id="PRO_5026270281" evidence="3">
    <location>
        <begin position="20"/>
        <end position="221"/>
    </location>
</feature>
<protein>
    <submittedName>
        <fullName evidence="5">Outer membrane beta-barrel protein</fullName>
    </submittedName>
</protein>
<dbReference type="InterPro" id="IPR011250">
    <property type="entry name" value="OMP/PagP_B-barrel"/>
</dbReference>
<feature type="compositionally biased region" description="Pro residues" evidence="2">
    <location>
        <begin position="173"/>
        <end position="189"/>
    </location>
</feature>
<evidence type="ECO:0000256" key="3">
    <source>
        <dbReference type="SAM" id="SignalP"/>
    </source>
</evidence>
<dbReference type="AlphaFoldDB" id="A0A6G7ZKW5"/>
<feature type="region of interest" description="Disordered" evidence="2">
    <location>
        <begin position="173"/>
        <end position="221"/>
    </location>
</feature>
<proteinExistence type="predicted"/>
<name>A0A6G7ZKW5_9SPHN</name>
<keyword evidence="1 3" id="KW-0732">Signal</keyword>
<organism evidence="5 6">
    <name type="scientific">Sphingomonas sinipercae</name>
    <dbReference type="NCBI Taxonomy" id="2714944"/>
    <lineage>
        <taxon>Bacteria</taxon>
        <taxon>Pseudomonadati</taxon>
        <taxon>Pseudomonadota</taxon>
        <taxon>Alphaproteobacteria</taxon>
        <taxon>Sphingomonadales</taxon>
        <taxon>Sphingomonadaceae</taxon>
        <taxon>Sphingomonas</taxon>
    </lineage>
</organism>
<gene>
    <name evidence="5" type="ORF">G7078_01680</name>
</gene>
<dbReference type="Pfam" id="PF13505">
    <property type="entry name" value="OMP_b-brl"/>
    <property type="match status" value="1"/>
</dbReference>
<reference evidence="5 6" key="1">
    <citation type="submission" date="2020-03" db="EMBL/GenBank/DDBJ databases">
        <title>Sphingomonas sp. nov., isolated from fish.</title>
        <authorList>
            <person name="Hyun D.-W."/>
            <person name="Bae J.-W."/>
        </authorList>
    </citation>
    <scope>NUCLEOTIDE SEQUENCE [LARGE SCALE GENOMIC DNA]</scope>
    <source>
        <strain evidence="5 6">HDW15C</strain>
    </source>
</reference>
<dbReference type="SUPFAM" id="SSF56925">
    <property type="entry name" value="OMPA-like"/>
    <property type="match status" value="1"/>
</dbReference>
<evidence type="ECO:0000313" key="5">
    <source>
        <dbReference type="EMBL" id="QIL01624.1"/>
    </source>
</evidence>
<dbReference type="Gene3D" id="2.40.160.20">
    <property type="match status" value="1"/>
</dbReference>
<dbReference type="KEGG" id="ssin:G7078_01680"/>
<dbReference type="Proteomes" id="UP000502502">
    <property type="component" value="Chromosome"/>
</dbReference>
<evidence type="ECO:0000259" key="4">
    <source>
        <dbReference type="Pfam" id="PF13505"/>
    </source>
</evidence>
<dbReference type="RefSeq" id="WP_166092345.1">
    <property type="nucleotide sequence ID" value="NZ_CP049871.1"/>
</dbReference>
<keyword evidence="6" id="KW-1185">Reference proteome</keyword>
<dbReference type="EMBL" id="CP049871">
    <property type="protein sequence ID" value="QIL01624.1"/>
    <property type="molecule type" value="Genomic_DNA"/>
</dbReference>
<evidence type="ECO:0000256" key="2">
    <source>
        <dbReference type="SAM" id="MobiDB-lite"/>
    </source>
</evidence>
<sequence>MTRTLAFALLALAAAPAAAQSPGPYVGLEGGILFPRTDGLKTGTDLDAIAGYNFNTFRLEGELGLKRAGLDGGGHGRILSGMANALGYYGGAGYGIYGGAGIGLADARVLGTSDSAFAWQLIGGAHVPVSGPLTAGLKYRYFRTGRFDFGERLSSHSILASLVYNFGPPLPDPPMPDLPPLGEEPPPPRDSGNPTMEVCPSGHMRVSTMPCPEVAPKPERG</sequence>
<feature type="signal peptide" evidence="3">
    <location>
        <begin position="1"/>
        <end position="19"/>
    </location>
</feature>